<reference evidence="3" key="1">
    <citation type="submission" date="2022-11" db="UniProtKB">
        <authorList>
            <consortium name="WormBaseParasite"/>
        </authorList>
    </citation>
    <scope>IDENTIFICATION</scope>
</reference>
<accession>A0A914UIS5</accession>
<dbReference type="Proteomes" id="UP000887566">
    <property type="component" value="Unplaced"/>
</dbReference>
<feature type="region of interest" description="Disordered" evidence="1">
    <location>
        <begin position="231"/>
        <end position="254"/>
    </location>
</feature>
<dbReference type="AlphaFoldDB" id="A0A914UIS5"/>
<evidence type="ECO:0000313" key="2">
    <source>
        <dbReference type="Proteomes" id="UP000887566"/>
    </source>
</evidence>
<name>A0A914UIS5_9BILA</name>
<proteinExistence type="predicted"/>
<keyword evidence="2" id="KW-1185">Reference proteome</keyword>
<sequence length="254" mass="29174">MSQSRHCVSTYPSRRNAVRKTRKMDGQLFGLARRGGALRSFGSPTRIDNSLAGQRISVNDVRAWRRPHLRAVMERGHYSEVHSFLRSNTPRANWTAEQRQFYKRTYSVDKKGNLCDKRTGLQVSQLEDQIPRPNVSKDSASVGISYAASKYGKTNLSPMEQYRSANNRSPMEANRSPSRSRSPSYNLFSSYSSDRNGASAHEREKETKPLVYQPMMKSRALLESELLETQREKDRLYVYQPRGLSRSRLSSEDR</sequence>
<evidence type="ECO:0000313" key="3">
    <source>
        <dbReference type="WBParaSite" id="PSAMB.scaffold10462size4068.g33344.t1"/>
    </source>
</evidence>
<protein>
    <submittedName>
        <fullName evidence="3">Uncharacterized protein</fullName>
    </submittedName>
</protein>
<organism evidence="2 3">
    <name type="scientific">Plectus sambesii</name>
    <dbReference type="NCBI Taxonomy" id="2011161"/>
    <lineage>
        <taxon>Eukaryota</taxon>
        <taxon>Metazoa</taxon>
        <taxon>Ecdysozoa</taxon>
        <taxon>Nematoda</taxon>
        <taxon>Chromadorea</taxon>
        <taxon>Plectida</taxon>
        <taxon>Plectina</taxon>
        <taxon>Plectoidea</taxon>
        <taxon>Plectidae</taxon>
        <taxon>Plectus</taxon>
    </lineage>
</organism>
<feature type="region of interest" description="Disordered" evidence="1">
    <location>
        <begin position="165"/>
        <end position="216"/>
    </location>
</feature>
<evidence type="ECO:0000256" key="1">
    <source>
        <dbReference type="SAM" id="MobiDB-lite"/>
    </source>
</evidence>
<feature type="compositionally biased region" description="Low complexity" evidence="1">
    <location>
        <begin position="175"/>
        <end position="193"/>
    </location>
</feature>
<dbReference type="WBParaSite" id="PSAMB.scaffold10462size4068.g33344.t1">
    <property type="protein sequence ID" value="PSAMB.scaffold10462size4068.g33344.t1"/>
    <property type="gene ID" value="PSAMB.scaffold10462size4068.g33344"/>
</dbReference>